<dbReference type="Proteomes" id="UP001432322">
    <property type="component" value="Unassembled WGS sequence"/>
</dbReference>
<keyword evidence="1" id="KW-0732">Signal</keyword>
<comment type="caution">
    <text evidence="2">The sequence shown here is derived from an EMBL/GenBank/DDBJ whole genome shotgun (WGS) entry which is preliminary data.</text>
</comment>
<feature type="non-terminal residue" evidence="2">
    <location>
        <position position="1"/>
    </location>
</feature>
<organism evidence="2 3">
    <name type="scientific">Pristionchus fissidentatus</name>
    <dbReference type="NCBI Taxonomy" id="1538716"/>
    <lineage>
        <taxon>Eukaryota</taxon>
        <taxon>Metazoa</taxon>
        <taxon>Ecdysozoa</taxon>
        <taxon>Nematoda</taxon>
        <taxon>Chromadorea</taxon>
        <taxon>Rhabditida</taxon>
        <taxon>Rhabditina</taxon>
        <taxon>Diplogasteromorpha</taxon>
        <taxon>Diplogasteroidea</taxon>
        <taxon>Neodiplogasteridae</taxon>
        <taxon>Pristionchus</taxon>
    </lineage>
</organism>
<protein>
    <recommendedName>
        <fullName evidence="4">Secreted protein</fullName>
    </recommendedName>
</protein>
<dbReference type="EMBL" id="BTSY01000007">
    <property type="protein sequence ID" value="GMT35978.1"/>
    <property type="molecule type" value="Genomic_DNA"/>
</dbReference>
<gene>
    <name evidence="2" type="ORF">PFISCL1PPCAC_27275</name>
</gene>
<name>A0AAV5WZ30_9BILA</name>
<evidence type="ECO:0008006" key="4">
    <source>
        <dbReference type="Google" id="ProtNLM"/>
    </source>
</evidence>
<evidence type="ECO:0000313" key="3">
    <source>
        <dbReference type="Proteomes" id="UP001432322"/>
    </source>
</evidence>
<evidence type="ECO:0000313" key="2">
    <source>
        <dbReference type="EMBL" id="GMT35978.1"/>
    </source>
</evidence>
<dbReference type="AlphaFoldDB" id="A0AAV5WZ30"/>
<keyword evidence="3" id="KW-1185">Reference proteome</keyword>
<proteinExistence type="predicted"/>
<sequence length="149" mass="17152">SMGRIEISNFVLVSALGALVSMESQSRSASRWKAIISRKFIFPSGILEQITASTVYTTMLRRTLSSRKPITIPSIRIRSQLRGREHTAQLIPFSIYRHIETISMRCRLPAIVFQFYNCPQLHYTNLFFIKPSVIHTYETRESPSILHAH</sequence>
<accession>A0AAV5WZ30</accession>
<reference evidence="2" key="1">
    <citation type="submission" date="2023-10" db="EMBL/GenBank/DDBJ databases">
        <title>Genome assembly of Pristionchus species.</title>
        <authorList>
            <person name="Yoshida K."/>
            <person name="Sommer R.J."/>
        </authorList>
    </citation>
    <scope>NUCLEOTIDE SEQUENCE</scope>
    <source>
        <strain evidence="2">RS5133</strain>
    </source>
</reference>
<feature type="chain" id="PRO_5043887772" description="Secreted protein" evidence="1">
    <location>
        <begin position="18"/>
        <end position="149"/>
    </location>
</feature>
<feature type="signal peptide" evidence="1">
    <location>
        <begin position="1"/>
        <end position="17"/>
    </location>
</feature>
<evidence type="ECO:0000256" key="1">
    <source>
        <dbReference type="SAM" id="SignalP"/>
    </source>
</evidence>